<reference evidence="2" key="1">
    <citation type="submission" date="2025-08" db="UniProtKB">
        <authorList>
            <consortium name="RefSeq"/>
        </authorList>
    </citation>
    <scope>IDENTIFICATION</scope>
    <source>
        <strain evidence="2">15112-1751.03</strain>
        <tissue evidence="2">Whole Adult</tissue>
    </source>
</reference>
<name>A0A6P8X7C3_DROAB</name>
<accession>A0A6P8X7C3</accession>
<organism evidence="1 2">
    <name type="scientific">Drosophila albomicans</name>
    <name type="common">Fruit fly</name>
    <dbReference type="NCBI Taxonomy" id="7291"/>
    <lineage>
        <taxon>Eukaryota</taxon>
        <taxon>Metazoa</taxon>
        <taxon>Ecdysozoa</taxon>
        <taxon>Arthropoda</taxon>
        <taxon>Hexapoda</taxon>
        <taxon>Insecta</taxon>
        <taxon>Pterygota</taxon>
        <taxon>Neoptera</taxon>
        <taxon>Endopterygota</taxon>
        <taxon>Diptera</taxon>
        <taxon>Brachycera</taxon>
        <taxon>Muscomorpha</taxon>
        <taxon>Ephydroidea</taxon>
        <taxon>Drosophilidae</taxon>
        <taxon>Drosophila</taxon>
    </lineage>
</organism>
<protein>
    <submittedName>
        <fullName evidence="2">Uncharacterized protein LOC117573191</fullName>
    </submittedName>
</protein>
<dbReference type="AlphaFoldDB" id="A0A6P8X7C3"/>
<dbReference type="Proteomes" id="UP000515160">
    <property type="component" value="Chromosome 2R"/>
</dbReference>
<keyword evidence="1" id="KW-1185">Reference proteome</keyword>
<sequence length="154" mass="17368">MVASTAINAPHLDLGATRQCMYGNISHACAQSISEKLKKRIRMHIVAQFGFNYIHLAKSPVDFGIGSGRFRENSIFVIIAKLILPWWQHMLRPKVGPPFMNLVATLEHNYILSRTGGVDWPQDNCILLALWQLCHPPIAHMLATPNDQLQTQED</sequence>
<gene>
    <name evidence="2" type="primary">LOC117573191</name>
</gene>
<evidence type="ECO:0000313" key="1">
    <source>
        <dbReference type="Proteomes" id="UP000515160"/>
    </source>
</evidence>
<proteinExistence type="predicted"/>
<dbReference type="GeneID" id="117573191"/>
<dbReference type="RefSeq" id="XP_034112076.1">
    <property type="nucleotide sequence ID" value="XM_034256185.2"/>
</dbReference>
<evidence type="ECO:0000313" key="2">
    <source>
        <dbReference type="RefSeq" id="XP_034112076.1"/>
    </source>
</evidence>